<dbReference type="SUPFAM" id="SSF50729">
    <property type="entry name" value="PH domain-like"/>
    <property type="match status" value="1"/>
</dbReference>
<dbReference type="InterPro" id="IPR003124">
    <property type="entry name" value="WH2_dom"/>
</dbReference>
<reference evidence="12" key="1">
    <citation type="submission" date="2020-11" db="EMBL/GenBank/DDBJ databases">
        <authorList>
            <consortium name="DOE Joint Genome Institute"/>
            <person name="Ahrendt S."/>
            <person name="Riley R."/>
            <person name="Andreopoulos W."/>
            <person name="LaButti K."/>
            <person name="Pangilinan J."/>
            <person name="Ruiz-duenas F.J."/>
            <person name="Barrasa J.M."/>
            <person name="Sanchez-Garcia M."/>
            <person name="Camarero S."/>
            <person name="Miyauchi S."/>
            <person name="Serrano A."/>
            <person name="Linde D."/>
            <person name="Babiker R."/>
            <person name="Drula E."/>
            <person name="Ayuso-Fernandez I."/>
            <person name="Pacheco R."/>
            <person name="Padilla G."/>
            <person name="Ferreira P."/>
            <person name="Barriuso J."/>
            <person name="Kellner H."/>
            <person name="Castanera R."/>
            <person name="Alfaro M."/>
            <person name="Ramirez L."/>
            <person name="Pisabarro A.G."/>
            <person name="Kuo A."/>
            <person name="Tritt A."/>
            <person name="Lipzen A."/>
            <person name="He G."/>
            <person name="Yan M."/>
            <person name="Ng V."/>
            <person name="Cullen D."/>
            <person name="Martin F."/>
            <person name="Rosso M.-N."/>
            <person name="Henrissat B."/>
            <person name="Hibbett D."/>
            <person name="Martinez A.T."/>
            <person name="Grigoriev I.V."/>
        </authorList>
    </citation>
    <scope>NUCLEOTIDE SEQUENCE</scope>
    <source>
        <strain evidence="12">AH 44721</strain>
    </source>
</reference>
<accession>A0A9P5TNA6</accession>
<dbReference type="PROSITE" id="PS51082">
    <property type="entry name" value="WH2"/>
    <property type="match status" value="1"/>
</dbReference>
<dbReference type="InterPro" id="IPR000095">
    <property type="entry name" value="CRIB_dom"/>
</dbReference>
<name>A0A9P5TNA6_GYMJU</name>
<dbReference type="Gene3D" id="3.90.810.10">
    <property type="entry name" value="CRIB domain"/>
    <property type="match status" value="1"/>
</dbReference>
<sequence>MPSQSTLSADEKAKVKGAISSSNKIHYAAMARIYYAYPQPEKWSYSGLQGALVISYENNSNSFHFKMVDLDGTRGVIWDHELYRGLELNQDRSFFLSFAGDKCMIGFVFADESEAKTFHKKTRINFNKAQSKTQKKKVAKGGKIDKSIISGPQSGSFIHVAHMGYDSESGFTSKGVDPSWTALLGNLEGAVGKDVVAREMEFIKQFVRDHPEPQAAPAKEKKPKPPPPPSRRGAASPPPPPPPPPPGEAPPSVKSVLPLPQPGRGDLLASIQGKGIHSLRRTDPNARPTSPPADTGPSDSLTASAVGAAAGGAAAAGGGDLTSALAAALLERNKRLGDSDDDDEDDEDEWD</sequence>
<dbReference type="PROSITE" id="PS50108">
    <property type="entry name" value="CRIB"/>
    <property type="match status" value="1"/>
</dbReference>
<keyword evidence="4" id="KW-0597">Phosphoprotein</keyword>
<feature type="region of interest" description="Disordered" evidence="8">
    <location>
        <begin position="209"/>
        <end position="303"/>
    </location>
</feature>
<dbReference type="Gene3D" id="2.30.29.30">
    <property type="entry name" value="Pleckstrin-homology domain (PH domain)/Phosphotyrosine-binding domain (PTB)"/>
    <property type="match status" value="1"/>
</dbReference>
<comment type="subcellular location">
    <subcellularLocation>
        <location evidence="2">Cytoplasm</location>
        <location evidence="2">Cytoskeleton</location>
    </subcellularLocation>
    <subcellularLocation>
        <location evidence="1">Nucleus</location>
    </subcellularLocation>
</comment>
<protein>
    <recommendedName>
        <fullName evidence="14">WH1-domain-containing protein</fullName>
    </recommendedName>
</protein>
<dbReference type="GO" id="GO:0003779">
    <property type="term" value="F:actin binding"/>
    <property type="evidence" value="ECO:0007669"/>
    <property type="project" value="InterPro"/>
</dbReference>
<dbReference type="GO" id="GO:0007015">
    <property type="term" value="P:actin filament organization"/>
    <property type="evidence" value="ECO:0007669"/>
    <property type="project" value="InterPro"/>
</dbReference>
<keyword evidence="13" id="KW-1185">Reference proteome</keyword>
<keyword evidence="3" id="KW-0963">Cytoplasm</keyword>
<keyword evidence="6" id="KW-0206">Cytoskeleton</keyword>
<dbReference type="SUPFAM" id="SSF47912">
    <property type="entry name" value="Wiscott-Aldrich syndrome protein, WASP, C-terminal domain"/>
    <property type="match status" value="1"/>
</dbReference>
<evidence type="ECO:0000256" key="8">
    <source>
        <dbReference type="SAM" id="MobiDB-lite"/>
    </source>
</evidence>
<evidence type="ECO:0000256" key="6">
    <source>
        <dbReference type="ARBA" id="ARBA00023212"/>
    </source>
</evidence>
<dbReference type="InterPro" id="IPR011993">
    <property type="entry name" value="PH-like_dom_sf"/>
</dbReference>
<dbReference type="CDD" id="cd01205">
    <property type="entry name" value="EVH1_WASP-like"/>
    <property type="match status" value="1"/>
</dbReference>
<evidence type="ECO:0000256" key="3">
    <source>
        <dbReference type="ARBA" id="ARBA00022490"/>
    </source>
</evidence>
<dbReference type="GO" id="GO:0005856">
    <property type="term" value="C:cytoskeleton"/>
    <property type="evidence" value="ECO:0007669"/>
    <property type="project" value="UniProtKB-SubCell"/>
</dbReference>
<dbReference type="EMBL" id="JADNYJ010000043">
    <property type="protein sequence ID" value="KAF8901157.1"/>
    <property type="molecule type" value="Genomic_DNA"/>
</dbReference>
<dbReference type="Pfam" id="PF00786">
    <property type="entry name" value="PBD"/>
    <property type="match status" value="1"/>
</dbReference>
<keyword evidence="5" id="KW-0677">Repeat</keyword>
<evidence type="ECO:0000256" key="4">
    <source>
        <dbReference type="ARBA" id="ARBA00022553"/>
    </source>
</evidence>
<feature type="compositionally biased region" description="Pro residues" evidence="8">
    <location>
        <begin position="225"/>
        <end position="249"/>
    </location>
</feature>
<dbReference type="InterPro" id="IPR011026">
    <property type="entry name" value="WAS_C"/>
</dbReference>
<evidence type="ECO:0000256" key="1">
    <source>
        <dbReference type="ARBA" id="ARBA00004123"/>
    </source>
</evidence>
<feature type="domain" description="WH2" evidence="11">
    <location>
        <begin position="263"/>
        <end position="282"/>
    </location>
</feature>
<keyword evidence="7" id="KW-0539">Nucleus</keyword>
<dbReference type="InterPro" id="IPR033927">
    <property type="entry name" value="WASPfam_EVH1"/>
</dbReference>
<dbReference type="InterPro" id="IPR000697">
    <property type="entry name" value="WH1/EVH1_dom"/>
</dbReference>
<evidence type="ECO:0000256" key="2">
    <source>
        <dbReference type="ARBA" id="ARBA00004245"/>
    </source>
</evidence>
<evidence type="ECO:0000256" key="7">
    <source>
        <dbReference type="ARBA" id="ARBA00023242"/>
    </source>
</evidence>
<dbReference type="SMART" id="SM00461">
    <property type="entry name" value="WH1"/>
    <property type="match status" value="1"/>
</dbReference>
<feature type="domain" description="CRIB" evidence="9">
    <location>
        <begin position="149"/>
        <end position="164"/>
    </location>
</feature>
<dbReference type="OrthoDB" id="8963340at2759"/>
<dbReference type="Proteomes" id="UP000724874">
    <property type="component" value="Unassembled WGS sequence"/>
</dbReference>
<evidence type="ECO:0000256" key="5">
    <source>
        <dbReference type="ARBA" id="ARBA00022737"/>
    </source>
</evidence>
<gene>
    <name evidence="12" type="ORF">CPB84DRAFT_1679887</name>
</gene>
<organism evidence="12 13">
    <name type="scientific">Gymnopilus junonius</name>
    <name type="common">Spectacular rustgill mushroom</name>
    <name type="synonym">Gymnopilus spectabilis subsp. junonius</name>
    <dbReference type="NCBI Taxonomy" id="109634"/>
    <lineage>
        <taxon>Eukaryota</taxon>
        <taxon>Fungi</taxon>
        <taxon>Dikarya</taxon>
        <taxon>Basidiomycota</taxon>
        <taxon>Agaricomycotina</taxon>
        <taxon>Agaricomycetes</taxon>
        <taxon>Agaricomycetidae</taxon>
        <taxon>Agaricales</taxon>
        <taxon>Agaricineae</taxon>
        <taxon>Hymenogastraceae</taxon>
        <taxon>Gymnopilus</taxon>
    </lineage>
</organism>
<dbReference type="InterPro" id="IPR036936">
    <property type="entry name" value="CRIB_dom_sf"/>
</dbReference>
<comment type="caution">
    <text evidence="12">The sequence shown here is derived from an EMBL/GenBank/DDBJ whole genome shotgun (WGS) entry which is preliminary data.</text>
</comment>
<dbReference type="Pfam" id="PF00568">
    <property type="entry name" value="WH1"/>
    <property type="match status" value="1"/>
</dbReference>
<dbReference type="GO" id="GO:0005634">
    <property type="term" value="C:nucleus"/>
    <property type="evidence" value="ECO:0007669"/>
    <property type="project" value="UniProtKB-SubCell"/>
</dbReference>
<evidence type="ECO:0008006" key="14">
    <source>
        <dbReference type="Google" id="ProtNLM"/>
    </source>
</evidence>
<dbReference type="AlphaFoldDB" id="A0A9P5TNA6"/>
<feature type="domain" description="WH1" evidence="10">
    <location>
        <begin position="18"/>
        <end position="129"/>
    </location>
</feature>
<dbReference type="PROSITE" id="PS50229">
    <property type="entry name" value="WH1"/>
    <property type="match status" value="1"/>
</dbReference>
<evidence type="ECO:0000313" key="13">
    <source>
        <dbReference type="Proteomes" id="UP000724874"/>
    </source>
</evidence>
<evidence type="ECO:0000313" key="12">
    <source>
        <dbReference type="EMBL" id="KAF8901157.1"/>
    </source>
</evidence>
<evidence type="ECO:0000259" key="11">
    <source>
        <dbReference type="PROSITE" id="PS51082"/>
    </source>
</evidence>
<evidence type="ECO:0000259" key="10">
    <source>
        <dbReference type="PROSITE" id="PS50229"/>
    </source>
</evidence>
<proteinExistence type="predicted"/>
<evidence type="ECO:0000259" key="9">
    <source>
        <dbReference type="PROSITE" id="PS50108"/>
    </source>
</evidence>